<evidence type="ECO:0000313" key="2">
    <source>
        <dbReference type="WBParaSite" id="PSAMB.scaffold4939size13103.g25558.t1"/>
    </source>
</evidence>
<evidence type="ECO:0000313" key="1">
    <source>
        <dbReference type="Proteomes" id="UP000887566"/>
    </source>
</evidence>
<organism evidence="1 2">
    <name type="scientific">Plectus sambesii</name>
    <dbReference type="NCBI Taxonomy" id="2011161"/>
    <lineage>
        <taxon>Eukaryota</taxon>
        <taxon>Metazoa</taxon>
        <taxon>Ecdysozoa</taxon>
        <taxon>Nematoda</taxon>
        <taxon>Chromadorea</taxon>
        <taxon>Plectida</taxon>
        <taxon>Plectina</taxon>
        <taxon>Plectoidea</taxon>
        <taxon>Plectidae</taxon>
        <taxon>Plectus</taxon>
    </lineage>
</organism>
<name>A0A914WQT0_9BILA</name>
<sequence length="167" mass="18530">MGRGRQSGSASRRGKQCLWRSVGNHVDLFGRFIAFHCASVLTVRLKTKVGRARPNHLSLYRPALLLPPTRYMCPFFSPSLSVRQNGGVEWMMAFAIAFLIGASSDGFSAGADAHRSYNDAMRYARSTRKKLPPVRAIARGADNSRNMSDSSIQCTHLVSVIPLFHLY</sequence>
<dbReference type="Proteomes" id="UP000887566">
    <property type="component" value="Unplaced"/>
</dbReference>
<proteinExistence type="predicted"/>
<reference evidence="2" key="1">
    <citation type="submission" date="2022-11" db="UniProtKB">
        <authorList>
            <consortium name="WormBaseParasite"/>
        </authorList>
    </citation>
    <scope>IDENTIFICATION</scope>
</reference>
<dbReference type="AlphaFoldDB" id="A0A914WQT0"/>
<accession>A0A914WQT0</accession>
<dbReference type="WBParaSite" id="PSAMB.scaffold4939size13103.g25558.t1">
    <property type="protein sequence ID" value="PSAMB.scaffold4939size13103.g25558.t1"/>
    <property type="gene ID" value="PSAMB.scaffold4939size13103.g25558"/>
</dbReference>
<keyword evidence="1" id="KW-1185">Reference proteome</keyword>
<protein>
    <submittedName>
        <fullName evidence="2">Uncharacterized protein</fullName>
    </submittedName>
</protein>